<feature type="transmembrane region" description="Helical" evidence="13">
    <location>
        <begin position="435"/>
        <end position="458"/>
    </location>
</feature>
<organism evidence="17 18">
    <name type="scientific">Methylobacterium trifolii</name>
    <dbReference type="NCBI Taxonomy" id="1003092"/>
    <lineage>
        <taxon>Bacteria</taxon>
        <taxon>Pseudomonadati</taxon>
        <taxon>Pseudomonadota</taxon>
        <taxon>Alphaproteobacteria</taxon>
        <taxon>Hyphomicrobiales</taxon>
        <taxon>Methylobacteriaceae</taxon>
        <taxon>Methylobacterium</taxon>
    </lineage>
</organism>
<gene>
    <name evidence="17" type="primary">kup_2</name>
    <name evidence="13" type="synonym">kup</name>
    <name evidence="17" type="ORF">MPOCJGCO_2279</name>
</gene>
<keyword evidence="8 13" id="KW-0769">Symport</keyword>
<evidence type="ECO:0000259" key="15">
    <source>
        <dbReference type="Pfam" id="PF02705"/>
    </source>
</evidence>
<evidence type="ECO:0000256" key="5">
    <source>
        <dbReference type="ARBA" id="ARBA00022519"/>
    </source>
</evidence>
<dbReference type="Pfam" id="PF02705">
    <property type="entry name" value="K_trans"/>
    <property type="match status" value="1"/>
</dbReference>
<dbReference type="InterPro" id="IPR023051">
    <property type="entry name" value="Kup"/>
</dbReference>
<keyword evidence="12 13" id="KW-0472">Membrane</keyword>
<evidence type="ECO:0000256" key="6">
    <source>
        <dbReference type="ARBA" id="ARBA00022538"/>
    </source>
</evidence>
<dbReference type="PANTHER" id="PTHR30540:SF79">
    <property type="entry name" value="LOW AFFINITY POTASSIUM TRANSPORT SYSTEM PROTEIN KUP"/>
    <property type="match status" value="1"/>
</dbReference>
<feature type="transmembrane region" description="Helical" evidence="13">
    <location>
        <begin position="251"/>
        <end position="275"/>
    </location>
</feature>
<feature type="transmembrane region" description="Helical" evidence="13">
    <location>
        <begin position="287"/>
        <end position="307"/>
    </location>
</feature>
<reference evidence="17" key="1">
    <citation type="journal article" date="2021" name="Front. Microbiol.">
        <title>Comprehensive Comparative Genomics and Phenotyping of Methylobacterium Species.</title>
        <authorList>
            <person name="Alessa O."/>
            <person name="Ogura Y."/>
            <person name="Fujitani Y."/>
            <person name="Takami H."/>
            <person name="Hayashi T."/>
            <person name="Sahin N."/>
            <person name="Tani A."/>
        </authorList>
    </citation>
    <scope>NUCLEOTIDE SEQUENCE</scope>
    <source>
        <strain evidence="17">DSM 23632</strain>
    </source>
</reference>
<feature type="transmembrane region" description="Helical" evidence="13">
    <location>
        <begin position="378"/>
        <end position="398"/>
    </location>
</feature>
<dbReference type="Pfam" id="PF22776">
    <property type="entry name" value="K_trans_C"/>
    <property type="match status" value="1"/>
</dbReference>
<evidence type="ECO:0000313" key="18">
    <source>
        <dbReference type="Proteomes" id="UP001055057"/>
    </source>
</evidence>
<keyword evidence="11 13" id="KW-0406">Ion transport</keyword>
<keyword evidence="4 13" id="KW-1003">Cell membrane</keyword>
<feature type="transmembrane region" description="Helical" evidence="13">
    <location>
        <begin position="99"/>
        <end position="117"/>
    </location>
</feature>
<feature type="transmembrane region" description="Helical" evidence="13">
    <location>
        <begin position="176"/>
        <end position="198"/>
    </location>
</feature>
<protein>
    <recommendedName>
        <fullName evidence="13">Probable potassium transport system protein Kup</fullName>
    </recommendedName>
</protein>
<comment type="function">
    <text evidence="13">Transport of potassium into the cell. Likely operates as a K(+):H(+) symporter.</text>
</comment>
<feature type="region of interest" description="Disordered" evidence="14">
    <location>
        <begin position="1"/>
        <end position="40"/>
    </location>
</feature>
<dbReference type="HAMAP" id="MF_01522">
    <property type="entry name" value="Kup"/>
    <property type="match status" value="1"/>
</dbReference>
<feature type="compositionally biased region" description="Low complexity" evidence="14">
    <location>
        <begin position="14"/>
        <end position="40"/>
    </location>
</feature>
<accession>A0ABQ4U028</accession>
<dbReference type="RefSeq" id="WP_238182707.1">
    <property type="nucleotide sequence ID" value="NZ_BPRB01000119.1"/>
</dbReference>
<dbReference type="InterPro" id="IPR003855">
    <property type="entry name" value="K+_transporter"/>
</dbReference>
<feature type="compositionally biased region" description="Polar residues" evidence="14">
    <location>
        <begin position="1"/>
        <end position="11"/>
    </location>
</feature>
<comment type="caution">
    <text evidence="13">Lacks conserved residue(s) required for the propagation of feature annotation.</text>
</comment>
<dbReference type="Proteomes" id="UP001055057">
    <property type="component" value="Unassembled WGS sequence"/>
</dbReference>
<comment type="catalytic activity">
    <reaction evidence="13">
        <text>K(+)(in) + H(+)(in) = K(+)(out) + H(+)(out)</text>
        <dbReference type="Rhea" id="RHEA:28490"/>
        <dbReference type="ChEBI" id="CHEBI:15378"/>
        <dbReference type="ChEBI" id="CHEBI:29103"/>
    </reaction>
</comment>
<name>A0ABQ4U028_9HYPH</name>
<evidence type="ECO:0000256" key="14">
    <source>
        <dbReference type="SAM" id="MobiDB-lite"/>
    </source>
</evidence>
<dbReference type="InterPro" id="IPR053951">
    <property type="entry name" value="K_trans_N"/>
</dbReference>
<evidence type="ECO:0000259" key="16">
    <source>
        <dbReference type="Pfam" id="PF22776"/>
    </source>
</evidence>
<feature type="transmembrane region" description="Helical" evidence="13">
    <location>
        <begin position="404"/>
        <end position="428"/>
    </location>
</feature>
<dbReference type="EMBL" id="BPRB01000119">
    <property type="protein sequence ID" value="GJE60169.1"/>
    <property type="molecule type" value="Genomic_DNA"/>
</dbReference>
<reference evidence="17" key="2">
    <citation type="submission" date="2021-08" db="EMBL/GenBank/DDBJ databases">
        <authorList>
            <person name="Tani A."/>
            <person name="Ola A."/>
            <person name="Ogura Y."/>
            <person name="Katsura K."/>
            <person name="Hayashi T."/>
        </authorList>
    </citation>
    <scope>NUCLEOTIDE SEQUENCE</scope>
    <source>
        <strain evidence="17">DSM 23632</strain>
    </source>
</reference>
<feature type="domain" description="K+ potassium transporter C-terminal" evidence="16">
    <location>
        <begin position="516"/>
        <end position="662"/>
    </location>
</feature>
<evidence type="ECO:0000256" key="11">
    <source>
        <dbReference type="ARBA" id="ARBA00023065"/>
    </source>
</evidence>
<sequence>MTQPATPSVSAAQPDPTGGPAASGPDASAPPAVAPAGAVDPVEGQAHGHPGFWTLAVGSVGVVYGDIGTSPLYAFREALVPARYDNILLPEEVLGTASLILWALFLIVTVKYVVILLRLDNNGEGGILSLMALARKALGGSRIVFTLGLLGAALFYGDAVITPAISVLSAVEGLKLVTPAFENSVLPITVAIIVALFLVQSRGTSKVAAFFGPVMVVWFLALAAAAVPHIVRRPEVFLAINPWYAVHYLLGHGSGALVALGAVFLAVTGAEALFADLGHFGRRPIQIAWLGLVFPALAMNYLGQTALVLEKPDTSDPFFQLVPEWGLLPMVVLATLATVTASQAVITGAFSLSRQAIQLGLLPRLEIRHTSESHSGQIFLPQINLLLLVGVVVLAVVFRTSSSLASAYGIAVTGTMLLTASMTFLVVWRSWNWSPLAAAAVILPFIVIEFLFLLSNLLKVFEGGYVPLLLAAVLIVLMWTWVRGVTILFNKTRKTDVPILELVGMLEKSPPHHVRGTAVFLTSDPEIAPAALLHNLKHNKVLHEKNVILTVETVDTPRSVDADKIRIEPIGPHFFKVVMKFGYMETPNIPKTLTLLRRQGFKFDIMATSFFLSRRSIRPAAHSGMPLWQDRIFITLAKNANDATDFFQIPTGRVVEVGTQVTV</sequence>
<keyword evidence="7 13" id="KW-0812">Transmembrane</keyword>
<keyword evidence="18" id="KW-1185">Reference proteome</keyword>
<evidence type="ECO:0000256" key="7">
    <source>
        <dbReference type="ARBA" id="ARBA00022692"/>
    </source>
</evidence>
<keyword evidence="9 13" id="KW-0630">Potassium</keyword>
<feature type="transmembrane region" description="Helical" evidence="13">
    <location>
        <begin position="210"/>
        <end position="231"/>
    </location>
</feature>
<evidence type="ECO:0000256" key="8">
    <source>
        <dbReference type="ARBA" id="ARBA00022847"/>
    </source>
</evidence>
<evidence type="ECO:0000256" key="3">
    <source>
        <dbReference type="ARBA" id="ARBA00022448"/>
    </source>
</evidence>
<evidence type="ECO:0000256" key="13">
    <source>
        <dbReference type="HAMAP-Rule" id="MF_01522"/>
    </source>
</evidence>
<comment type="similarity">
    <text evidence="2 13">Belongs to the HAK/KUP transporter (TC 2.A.72) family.</text>
</comment>
<evidence type="ECO:0000313" key="17">
    <source>
        <dbReference type="EMBL" id="GJE60169.1"/>
    </source>
</evidence>
<feature type="transmembrane region" description="Helical" evidence="13">
    <location>
        <begin position="137"/>
        <end position="156"/>
    </location>
</feature>
<proteinExistence type="inferred from homology"/>
<keyword evidence="3 13" id="KW-0813">Transport</keyword>
<evidence type="ECO:0000256" key="2">
    <source>
        <dbReference type="ARBA" id="ARBA00007019"/>
    </source>
</evidence>
<feature type="domain" description="K+ potassium transporter integral membrane" evidence="15">
    <location>
        <begin position="56"/>
        <end position="502"/>
    </location>
</feature>
<keyword evidence="10 13" id="KW-1133">Transmembrane helix</keyword>
<evidence type="ECO:0000256" key="4">
    <source>
        <dbReference type="ARBA" id="ARBA00022475"/>
    </source>
</evidence>
<evidence type="ECO:0000256" key="12">
    <source>
        <dbReference type="ARBA" id="ARBA00023136"/>
    </source>
</evidence>
<evidence type="ECO:0000256" key="10">
    <source>
        <dbReference type="ARBA" id="ARBA00022989"/>
    </source>
</evidence>
<dbReference type="InterPro" id="IPR053952">
    <property type="entry name" value="K_trans_C"/>
</dbReference>
<feature type="transmembrane region" description="Helical" evidence="13">
    <location>
        <begin position="464"/>
        <end position="482"/>
    </location>
</feature>
<comment type="caution">
    <text evidence="17">The sequence shown here is derived from an EMBL/GenBank/DDBJ whole genome shotgun (WGS) entry which is preliminary data.</text>
</comment>
<dbReference type="PANTHER" id="PTHR30540">
    <property type="entry name" value="OSMOTIC STRESS POTASSIUM TRANSPORTER"/>
    <property type="match status" value="1"/>
</dbReference>
<evidence type="ECO:0000256" key="9">
    <source>
        <dbReference type="ARBA" id="ARBA00022958"/>
    </source>
</evidence>
<keyword evidence="5" id="KW-0997">Cell inner membrane</keyword>
<evidence type="ECO:0000256" key="1">
    <source>
        <dbReference type="ARBA" id="ARBA00004141"/>
    </source>
</evidence>
<keyword evidence="6 13" id="KW-0633">Potassium transport</keyword>
<comment type="subcellular location">
    <subcellularLocation>
        <location evidence="13">Cell membrane</location>
        <topology evidence="13">Multi-pass membrane protein</topology>
    </subcellularLocation>
    <subcellularLocation>
        <location evidence="1">Membrane</location>
        <topology evidence="1">Multi-pass membrane protein</topology>
    </subcellularLocation>
</comment>